<reference evidence="7 8" key="1">
    <citation type="submission" date="2018-02" db="EMBL/GenBank/DDBJ databases">
        <title>Genomic Encyclopedia of Archaeal and Bacterial Type Strains, Phase II (KMG-II): from individual species to whole genera.</title>
        <authorList>
            <person name="Goeker M."/>
        </authorList>
    </citation>
    <scope>NUCLEOTIDE SEQUENCE [LARGE SCALE GENOMIC DNA]</scope>
    <source>
        <strain evidence="7 8">YU 961-1</strain>
    </source>
</reference>
<keyword evidence="1" id="KW-0678">Repressor</keyword>
<dbReference type="EMBL" id="PTIX01000026">
    <property type="protein sequence ID" value="PPK63628.1"/>
    <property type="molecule type" value="Genomic_DNA"/>
</dbReference>
<dbReference type="InterPro" id="IPR009057">
    <property type="entry name" value="Homeodomain-like_sf"/>
</dbReference>
<organism evidence="7 8">
    <name type="scientific">Actinokineospora auranticolor</name>
    <dbReference type="NCBI Taxonomy" id="155976"/>
    <lineage>
        <taxon>Bacteria</taxon>
        <taxon>Bacillati</taxon>
        <taxon>Actinomycetota</taxon>
        <taxon>Actinomycetes</taxon>
        <taxon>Pseudonocardiales</taxon>
        <taxon>Pseudonocardiaceae</taxon>
        <taxon>Actinokineospora</taxon>
    </lineage>
</organism>
<evidence type="ECO:0000256" key="4">
    <source>
        <dbReference type="ARBA" id="ARBA00023163"/>
    </source>
</evidence>
<dbReference type="InterPro" id="IPR001647">
    <property type="entry name" value="HTH_TetR"/>
</dbReference>
<dbReference type="GO" id="GO:0003700">
    <property type="term" value="F:DNA-binding transcription factor activity"/>
    <property type="evidence" value="ECO:0007669"/>
    <property type="project" value="TreeGrafter"/>
</dbReference>
<dbReference type="Gene3D" id="1.10.357.10">
    <property type="entry name" value="Tetracycline Repressor, domain 2"/>
    <property type="match status" value="1"/>
</dbReference>
<evidence type="ECO:0000256" key="5">
    <source>
        <dbReference type="PROSITE-ProRule" id="PRU00335"/>
    </source>
</evidence>
<sequence length="199" mass="22315">MGARARRGDARRDRIIAVAFQEFAANGYRGASLARIAEGAGLTQAGLLHHFKGKADLLIEVLRERDERDGARVGIDLEGVTPWRRVLDDLRALVEYNSRAPGLVQLFTVLNGEAVTDDHPAREWARERYRRLVDHADRSFKAGVEAGELRPDLDTLACAQRLFAVMDGLQQQWLLDLERVDMPHAFGQFLAEVERSITA</sequence>
<dbReference type="GO" id="GO:0000976">
    <property type="term" value="F:transcription cis-regulatory region binding"/>
    <property type="evidence" value="ECO:0007669"/>
    <property type="project" value="TreeGrafter"/>
</dbReference>
<dbReference type="InterPro" id="IPR039538">
    <property type="entry name" value="BetI_C"/>
</dbReference>
<protein>
    <submittedName>
        <fullName evidence="7">AcrR family transcriptional regulator</fullName>
    </submittedName>
</protein>
<keyword evidence="8" id="KW-1185">Reference proteome</keyword>
<gene>
    <name evidence="7" type="ORF">CLV40_12635</name>
</gene>
<dbReference type="RefSeq" id="WP_104482584.1">
    <property type="nucleotide sequence ID" value="NZ_CP154825.1"/>
</dbReference>
<dbReference type="PANTHER" id="PTHR30055">
    <property type="entry name" value="HTH-TYPE TRANSCRIPTIONAL REGULATOR RUTR"/>
    <property type="match status" value="1"/>
</dbReference>
<evidence type="ECO:0000313" key="7">
    <source>
        <dbReference type="EMBL" id="PPK63628.1"/>
    </source>
</evidence>
<evidence type="ECO:0000256" key="1">
    <source>
        <dbReference type="ARBA" id="ARBA00022491"/>
    </source>
</evidence>
<dbReference type="PANTHER" id="PTHR30055:SF226">
    <property type="entry name" value="HTH-TYPE TRANSCRIPTIONAL REGULATOR PKSA"/>
    <property type="match status" value="1"/>
</dbReference>
<name>A0A2S6GEH3_9PSEU</name>
<dbReference type="PRINTS" id="PR00455">
    <property type="entry name" value="HTHTETR"/>
</dbReference>
<accession>A0A2S6GEH3</accession>
<evidence type="ECO:0000313" key="8">
    <source>
        <dbReference type="Proteomes" id="UP000239203"/>
    </source>
</evidence>
<comment type="caution">
    <text evidence="7">The sequence shown here is derived from an EMBL/GenBank/DDBJ whole genome shotgun (WGS) entry which is preliminary data.</text>
</comment>
<dbReference type="OrthoDB" id="7505659at2"/>
<dbReference type="SUPFAM" id="SSF48498">
    <property type="entry name" value="Tetracyclin repressor-like, C-terminal domain"/>
    <property type="match status" value="1"/>
</dbReference>
<keyword evidence="4" id="KW-0804">Transcription</keyword>
<proteinExistence type="predicted"/>
<dbReference type="SUPFAM" id="SSF46689">
    <property type="entry name" value="Homeodomain-like"/>
    <property type="match status" value="1"/>
</dbReference>
<dbReference type="Pfam" id="PF13977">
    <property type="entry name" value="TetR_C_6"/>
    <property type="match status" value="1"/>
</dbReference>
<feature type="domain" description="HTH tetR-type" evidence="6">
    <location>
        <begin position="9"/>
        <end position="69"/>
    </location>
</feature>
<evidence type="ECO:0000256" key="3">
    <source>
        <dbReference type="ARBA" id="ARBA00023125"/>
    </source>
</evidence>
<keyword evidence="2" id="KW-0805">Transcription regulation</keyword>
<dbReference type="PROSITE" id="PS50977">
    <property type="entry name" value="HTH_TETR_2"/>
    <property type="match status" value="1"/>
</dbReference>
<dbReference type="InterPro" id="IPR050109">
    <property type="entry name" value="HTH-type_TetR-like_transc_reg"/>
</dbReference>
<dbReference type="AlphaFoldDB" id="A0A2S6GEH3"/>
<dbReference type="InterPro" id="IPR036271">
    <property type="entry name" value="Tet_transcr_reg_TetR-rel_C_sf"/>
</dbReference>
<dbReference type="Proteomes" id="UP000239203">
    <property type="component" value="Unassembled WGS sequence"/>
</dbReference>
<feature type="DNA-binding region" description="H-T-H motif" evidence="5">
    <location>
        <begin position="32"/>
        <end position="51"/>
    </location>
</feature>
<evidence type="ECO:0000256" key="2">
    <source>
        <dbReference type="ARBA" id="ARBA00023015"/>
    </source>
</evidence>
<evidence type="ECO:0000259" key="6">
    <source>
        <dbReference type="PROSITE" id="PS50977"/>
    </source>
</evidence>
<keyword evidence="3 5" id="KW-0238">DNA-binding</keyword>
<dbReference type="Pfam" id="PF00440">
    <property type="entry name" value="TetR_N"/>
    <property type="match status" value="1"/>
</dbReference>